<dbReference type="Pfam" id="PF01386">
    <property type="entry name" value="Ribosomal_L25p"/>
    <property type="match status" value="1"/>
</dbReference>
<accession>A0ABY3SGG4</accession>
<evidence type="ECO:0000313" key="9">
    <source>
        <dbReference type="EMBL" id="UJF33123.1"/>
    </source>
</evidence>
<dbReference type="Gene3D" id="2.170.120.20">
    <property type="entry name" value="Ribosomal protein L25, beta domain"/>
    <property type="match status" value="1"/>
</dbReference>
<dbReference type="InterPro" id="IPR020057">
    <property type="entry name" value="Ribosomal_bL25_b-dom"/>
</dbReference>
<dbReference type="CDD" id="cd00495">
    <property type="entry name" value="Ribosomal_L25_TL5_CTC"/>
    <property type="match status" value="1"/>
</dbReference>
<keyword evidence="1 5" id="KW-0699">rRNA-binding</keyword>
<dbReference type="Proteomes" id="UP001649230">
    <property type="component" value="Chromosome"/>
</dbReference>
<dbReference type="HAMAP" id="MF_01334">
    <property type="entry name" value="Ribosomal_bL25_CTC"/>
    <property type="match status" value="1"/>
</dbReference>
<comment type="function">
    <text evidence="5">This is one of the proteins that binds to the 5S RNA in the ribosome where it forms part of the central protuberance.</text>
</comment>
<feature type="domain" description="Large ribosomal subunit protein bL25 beta" evidence="8">
    <location>
        <begin position="101"/>
        <end position="183"/>
    </location>
</feature>
<evidence type="ECO:0000256" key="4">
    <source>
        <dbReference type="ARBA" id="ARBA00023274"/>
    </source>
</evidence>
<sequence length="216" mass="23561">MALTLNAESRQEATKSEIKQLRAQGKVPGVVYGKKVGSTVVAIDQKELLALMRTNQHAIIEMQLPDGGKQPVMISEVQRDKINRNLLLHVDFHQINMDEPVKTVVPIEIVGEAEGAKEGGIVQIQLHELEIRCLPQHIPSSVKVDISHLGLGENILVSEITVAGEIEIKSDSNELIVTLLAPQKETAAVEDPAESQDTKASQSETVAEEAKEEQTV</sequence>
<comment type="subunit">
    <text evidence="5">Part of the 50S ribosomal subunit; part of the 5S rRNA/L5/L18/L25 subcomplex. Contacts the 5S rRNA. Binds to the 5S rRNA independently of L5 and L18.</text>
</comment>
<keyword evidence="4 5" id="KW-0687">Ribonucleoprotein</keyword>
<organism evidence="9 10">
    <name type="scientific">Paenibacillus hexagrammi</name>
    <dbReference type="NCBI Taxonomy" id="2908839"/>
    <lineage>
        <taxon>Bacteria</taxon>
        <taxon>Bacillati</taxon>
        <taxon>Bacillota</taxon>
        <taxon>Bacilli</taxon>
        <taxon>Bacillales</taxon>
        <taxon>Paenibacillaceae</taxon>
        <taxon>Paenibacillus</taxon>
    </lineage>
</organism>
<dbReference type="SUPFAM" id="SSF50715">
    <property type="entry name" value="Ribosomal protein L25-like"/>
    <property type="match status" value="1"/>
</dbReference>
<dbReference type="InterPro" id="IPR011035">
    <property type="entry name" value="Ribosomal_bL25/Gln-tRNA_synth"/>
</dbReference>
<name>A0ABY3SGG4_9BACL</name>
<evidence type="ECO:0000259" key="7">
    <source>
        <dbReference type="Pfam" id="PF01386"/>
    </source>
</evidence>
<dbReference type="PANTHER" id="PTHR33284">
    <property type="entry name" value="RIBOSOMAL PROTEIN L25/GLN-TRNA SYNTHETASE, ANTI-CODON-BINDING DOMAIN-CONTAINING PROTEIN"/>
    <property type="match status" value="1"/>
</dbReference>
<comment type="similarity">
    <text evidence="5">Belongs to the bacterial ribosomal protein bL25 family. CTC subfamily.</text>
</comment>
<dbReference type="InterPro" id="IPR029751">
    <property type="entry name" value="Ribosomal_L25_dom"/>
</dbReference>
<keyword evidence="10" id="KW-1185">Reference proteome</keyword>
<dbReference type="InterPro" id="IPR020930">
    <property type="entry name" value="Ribosomal_uL5_bac-type"/>
</dbReference>
<dbReference type="RefSeq" id="WP_235119463.1">
    <property type="nucleotide sequence ID" value="NZ_CP090978.1"/>
</dbReference>
<dbReference type="Pfam" id="PF14693">
    <property type="entry name" value="Ribosomal_TL5_C"/>
    <property type="match status" value="1"/>
</dbReference>
<dbReference type="NCBIfam" id="TIGR00731">
    <property type="entry name" value="bL25_bact_ctc"/>
    <property type="match status" value="1"/>
</dbReference>
<dbReference type="InterPro" id="IPR001021">
    <property type="entry name" value="Ribosomal_bL25_long"/>
</dbReference>
<proteinExistence type="inferred from homology"/>
<evidence type="ECO:0000256" key="3">
    <source>
        <dbReference type="ARBA" id="ARBA00022980"/>
    </source>
</evidence>
<evidence type="ECO:0000259" key="8">
    <source>
        <dbReference type="Pfam" id="PF14693"/>
    </source>
</evidence>
<dbReference type="PANTHER" id="PTHR33284:SF1">
    <property type="entry name" value="RIBOSOMAL PROTEIN L25_GLN-TRNA SYNTHETASE, ANTI-CODON-BINDING DOMAIN-CONTAINING PROTEIN"/>
    <property type="match status" value="1"/>
</dbReference>
<dbReference type="Gene3D" id="2.40.240.10">
    <property type="entry name" value="Ribosomal Protein L25, Chain P"/>
    <property type="match status" value="1"/>
</dbReference>
<feature type="region of interest" description="Disordered" evidence="6">
    <location>
        <begin position="185"/>
        <end position="216"/>
    </location>
</feature>
<gene>
    <name evidence="5" type="primary">rplY</name>
    <name evidence="5" type="synonym">ctc</name>
    <name evidence="9" type="ORF">L0M14_26830</name>
</gene>
<dbReference type="EMBL" id="CP090978">
    <property type="protein sequence ID" value="UJF33123.1"/>
    <property type="molecule type" value="Genomic_DNA"/>
</dbReference>
<reference evidence="9 10" key="1">
    <citation type="journal article" date="2024" name="Int. J. Syst. Evol. Microbiol.">
        <title>Paenibacillus hexagrammi sp. nov., a novel bacterium isolated from the gut content of Hexagrammos agrammus.</title>
        <authorList>
            <person name="Jung H.K."/>
            <person name="Kim D.G."/>
            <person name="Zin H."/>
            <person name="Park J."/>
            <person name="Jung H."/>
            <person name="Kim Y.O."/>
            <person name="Kong H.J."/>
            <person name="Kim J.W."/>
            <person name="Kim Y.S."/>
        </authorList>
    </citation>
    <scope>NUCLEOTIDE SEQUENCE [LARGE SCALE GENOMIC DNA]</scope>
    <source>
        <strain evidence="9 10">YPD9-1</strain>
    </source>
</reference>
<keyword evidence="3 5" id="KW-0689">Ribosomal protein</keyword>
<protein>
    <recommendedName>
        <fullName evidence="5">Large ribosomal subunit protein bL25</fullName>
    </recommendedName>
    <alternativeName>
        <fullName evidence="5">General stress protein CTC</fullName>
    </alternativeName>
</protein>
<evidence type="ECO:0000313" key="10">
    <source>
        <dbReference type="Proteomes" id="UP001649230"/>
    </source>
</evidence>
<dbReference type="InterPro" id="IPR037121">
    <property type="entry name" value="Ribosomal_bL25_C"/>
</dbReference>
<evidence type="ECO:0000256" key="6">
    <source>
        <dbReference type="SAM" id="MobiDB-lite"/>
    </source>
</evidence>
<evidence type="ECO:0000256" key="2">
    <source>
        <dbReference type="ARBA" id="ARBA00022884"/>
    </source>
</evidence>
<evidence type="ECO:0000256" key="5">
    <source>
        <dbReference type="HAMAP-Rule" id="MF_01334"/>
    </source>
</evidence>
<evidence type="ECO:0000256" key="1">
    <source>
        <dbReference type="ARBA" id="ARBA00022730"/>
    </source>
</evidence>
<keyword evidence="2 5" id="KW-0694">RNA-binding</keyword>
<dbReference type="InterPro" id="IPR020056">
    <property type="entry name" value="Rbsml_bL25/Gln-tRNA_synth_N"/>
</dbReference>
<dbReference type="GO" id="GO:0005840">
    <property type="term" value="C:ribosome"/>
    <property type="evidence" value="ECO:0007669"/>
    <property type="project" value="UniProtKB-KW"/>
</dbReference>
<feature type="domain" description="Large ribosomal subunit protein bL25 L25" evidence="7">
    <location>
        <begin position="5"/>
        <end position="92"/>
    </location>
</feature>